<dbReference type="EMBL" id="CAJGYO010000006">
    <property type="protein sequence ID" value="CAD6240638.1"/>
    <property type="molecule type" value="Genomic_DNA"/>
</dbReference>
<dbReference type="AlphaFoldDB" id="A0A811PHA9"/>
<organism evidence="2 3">
    <name type="scientific">Miscanthus lutarioriparius</name>
    <dbReference type="NCBI Taxonomy" id="422564"/>
    <lineage>
        <taxon>Eukaryota</taxon>
        <taxon>Viridiplantae</taxon>
        <taxon>Streptophyta</taxon>
        <taxon>Embryophyta</taxon>
        <taxon>Tracheophyta</taxon>
        <taxon>Spermatophyta</taxon>
        <taxon>Magnoliopsida</taxon>
        <taxon>Liliopsida</taxon>
        <taxon>Poales</taxon>
        <taxon>Poaceae</taxon>
        <taxon>PACMAD clade</taxon>
        <taxon>Panicoideae</taxon>
        <taxon>Andropogonodae</taxon>
        <taxon>Andropogoneae</taxon>
        <taxon>Saccharinae</taxon>
        <taxon>Miscanthus</taxon>
    </lineage>
</organism>
<keyword evidence="3" id="KW-1185">Reference proteome</keyword>
<name>A0A811PHA9_9POAL</name>
<reference evidence="2" key="1">
    <citation type="submission" date="2020-10" db="EMBL/GenBank/DDBJ databases">
        <authorList>
            <person name="Han B."/>
            <person name="Lu T."/>
            <person name="Zhao Q."/>
            <person name="Huang X."/>
            <person name="Zhao Y."/>
        </authorList>
    </citation>
    <scope>NUCLEOTIDE SEQUENCE</scope>
</reference>
<dbReference type="Pfam" id="PF22936">
    <property type="entry name" value="Pol_BBD"/>
    <property type="match status" value="1"/>
</dbReference>
<proteinExistence type="predicted"/>
<evidence type="ECO:0000259" key="1">
    <source>
        <dbReference type="Pfam" id="PF22936"/>
    </source>
</evidence>
<evidence type="ECO:0000313" key="2">
    <source>
        <dbReference type="EMBL" id="CAD6240638.1"/>
    </source>
</evidence>
<sequence length="228" mass="25116">MVQLRKYRTMTSKDGLEDEGDWSLSLSGMHMFQSVDGGRPLNSSGSIEERGDSKIFVLSEQPPLAPLVLVLWLDSGATHHAVGDARILCNLRDPPAGTAVRAADGVRLLVHKIGDIHTQYIKIQDVYLVPGLQENLISVRQLAKHKIVTTFYENYAELCLEGKQVGGAIADSVTSLYRLRYLTTPTGDPEAGTSRYIREEAMDVATARGATSKSSFMQLLSCPLRRRI</sequence>
<evidence type="ECO:0000313" key="3">
    <source>
        <dbReference type="Proteomes" id="UP000604825"/>
    </source>
</evidence>
<accession>A0A811PHA9</accession>
<feature type="domain" description="Retrovirus-related Pol polyprotein from transposon TNT 1-94-like beta-barrel" evidence="1">
    <location>
        <begin position="72"/>
        <end position="145"/>
    </location>
</feature>
<gene>
    <name evidence="2" type="ORF">NCGR_LOCUS27158</name>
</gene>
<dbReference type="InterPro" id="IPR054722">
    <property type="entry name" value="PolX-like_BBD"/>
</dbReference>
<comment type="caution">
    <text evidence="2">The sequence shown here is derived from an EMBL/GenBank/DDBJ whole genome shotgun (WGS) entry which is preliminary data.</text>
</comment>
<dbReference type="OrthoDB" id="1626798at2759"/>
<dbReference type="Proteomes" id="UP000604825">
    <property type="component" value="Unassembled WGS sequence"/>
</dbReference>
<protein>
    <recommendedName>
        <fullName evidence="1">Retrovirus-related Pol polyprotein from transposon TNT 1-94-like beta-barrel domain-containing protein</fullName>
    </recommendedName>
</protein>